<dbReference type="Gene3D" id="1.10.510.10">
    <property type="entry name" value="Transferase(Phosphotransferase) domain 1"/>
    <property type="match status" value="1"/>
</dbReference>
<feature type="compositionally biased region" description="Basic and acidic residues" evidence="7">
    <location>
        <begin position="482"/>
        <end position="492"/>
    </location>
</feature>
<dbReference type="PROSITE" id="PS50011">
    <property type="entry name" value="PROTEIN_KINASE_DOM"/>
    <property type="match status" value="1"/>
</dbReference>
<dbReference type="InterPro" id="IPR008271">
    <property type="entry name" value="Ser/Thr_kinase_AS"/>
</dbReference>
<evidence type="ECO:0000256" key="5">
    <source>
        <dbReference type="ARBA" id="ARBA00022777"/>
    </source>
</evidence>
<dbReference type="EnsemblMetazoa" id="Aqu2.1.26576_001">
    <property type="protein sequence ID" value="Aqu2.1.26576_001"/>
    <property type="gene ID" value="Aqu2.1.26576"/>
</dbReference>
<dbReference type="InParanoid" id="A0A1X7UGG7"/>
<organism evidence="9">
    <name type="scientific">Amphimedon queenslandica</name>
    <name type="common">Sponge</name>
    <dbReference type="NCBI Taxonomy" id="400682"/>
    <lineage>
        <taxon>Eukaryota</taxon>
        <taxon>Metazoa</taxon>
        <taxon>Porifera</taxon>
        <taxon>Demospongiae</taxon>
        <taxon>Heteroscleromorpha</taxon>
        <taxon>Haplosclerida</taxon>
        <taxon>Niphatidae</taxon>
        <taxon>Amphimedon</taxon>
    </lineage>
</organism>
<dbReference type="InterPro" id="IPR011009">
    <property type="entry name" value="Kinase-like_dom_sf"/>
</dbReference>
<dbReference type="SMART" id="SM00220">
    <property type="entry name" value="S_TKc"/>
    <property type="match status" value="1"/>
</dbReference>
<feature type="compositionally biased region" description="Polar residues" evidence="7">
    <location>
        <begin position="108"/>
        <end position="117"/>
    </location>
</feature>
<reference evidence="9" key="2">
    <citation type="submission" date="2017-05" db="UniProtKB">
        <authorList>
            <consortium name="EnsemblMetazoa"/>
        </authorList>
    </citation>
    <scope>IDENTIFICATION</scope>
</reference>
<dbReference type="InterPro" id="IPR050205">
    <property type="entry name" value="CDPK_Ser/Thr_kinases"/>
</dbReference>
<evidence type="ECO:0000259" key="8">
    <source>
        <dbReference type="PROSITE" id="PS50011"/>
    </source>
</evidence>
<dbReference type="AlphaFoldDB" id="A0A1X7UGG7"/>
<dbReference type="KEGG" id="aqu:100632629"/>
<dbReference type="eggNOG" id="KOG0607">
    <property type="taxonomic scope" value="Eukaryota"/>
</dbReference>
<protein>
    <recommendedName>
        <fullName evidence="8">Protein kinase domain-containing protein</fullName>
    </recommendedName>
</protein>
<evidence type="ECO:0000256" key="6">
    <source>
        <dbReference type="ARBA" id="ARBA00022840"/>
    </source>
</evidence>
<feature type="compositionally biased region" description="Polar residues" evidence="7">
    <location>
        <begin position="38"/>
        <end position="47"/>
    </location>
</feature>
<dbReference type="InterPro" id="IPR000719">
    <property type="entry name" value="Prot_kinase_dom"/>
</dbReference>
<evidence type="ECO:0000313" key="10">
    <source>
        <dbReference type="Proteomes" id="UP000007879"/>
    </source>
</evidence>
<name>A0A1X7UGG7_AMPQE</name>
<dbReference type="GO" id="GO:0004674">
    <property type="term" value="F:protein serine/threonine kinase activity"/>
    <property type="evidence" value="ECO:0007669"/>
    <property type="project" value="UniProtKB-KW"/>
</dbReference>
<keyword evidence="2" id="KW-0723">Serine/threonine-protein kinase</keyword>
<dbReference type="OrthoDB" id="5794026at2759"/>
<proteinExistence type="inferred from homology"/>
<feature type="region of interest" description="Disordered" evidence="7">
    <location>
        <begin position="77"/>
        <end position="128"/>
    </location>
</feature>
<keyword evidence="5" id="KW-0418">Kinase</keyword>
<evidence type="ECO:0000313" key="9">
    <source>
        <dbReference type="EnsemblMetazoa" id="Aqu2.1.26576_001"/>
    </source>
</evidence>
<dbReference type="EnsemblMetazoa" id="XM_003388061.3">
    <property type="protein sequence ID" value="XP_003388109.1"/>
    <property type="gene ID" value="LOC100632629"/>
</dbReference>
<feature type="compositionally biased region" description="Basic residues" evidence="7">
    <location>
        <begin position="118"/>
        <end position="128"/>
    </location>
</feature>
<dbReference type="FunFam" id="3.30.200.20:FF:000093">
    <property type="entry name" value="Putative map kinase-interacting serine/threonine-protein kinase 1"/>
    <property type="match status" value="1"/>
</dbReference>
<gene>
    <name evidence="9" type="primary">100632629</name>
</gene>
<dbReference type="Proteomes" id="UP000007879">
    <property type="component" value="Unassembled WGS sequence"/>
</dbReference>
<evidence type="ECO:0000256" key="7">
    <source>
        <dbReference type="SAM" id="MobiDB-lite"/>
    </source>
</evidence>
<dbReference type="GO" id="GO:0005524">
    <property type="term" value="F:ATP binding"/>
    <property type="evidence" value="ECO:0007669"/>
    <property type="project" value="UniProtKB-KW"/>
</dbReference>
<feature type="region of interest" description="Disordered" evidence="7">
    <location>
        <begin position="472"/>
        <end position="492"/>
    </location>
</feature>
<dbReference type="PANTHER" id="PTHR24349">
    <property type="entry name" value="SERINE/THREONINE-PROTEIN KINASE"/>
    <property type="match status" value="1"/>
</dbReference>
<dbReference type="SUPFAM" id="SSF56112">
    <property type="entry name" value="Protein kinase-like (PK-like)"/>
    <property type="match status" value="1"/>
</dbReference>
<comment type="similarity">
    <text evidence="1">Belongs to the protein kinase superfamily. CAMK Ser/Thr protein kinase family.</text>
</comment>
<evidence type="ECO:0000256" key="2">
    <source>
        <dbReference type="ARBA" id="ARBA00022527"/>
    </source>
</evidence>
<keyword evidence="3" id="KW-0808">Transferase</keyword>
<evidence type="ECO:0000256" key="3">
    <source>
        <dbReference type="ARBA" id="ARBA00022679"/>
    </source>
</evidence>
<accession>A0A1X7UGG7</accession>
<reference evidence="10" key="1">
    <citation type="journal article" date="2010" name="Nature">
        <title>The Amphimedon queenslandica genome and the evolution of animal complexity.</title>
        <authorList>
            <person name="Srivastava M."/>
            <person name="Simakov O."/>
            <person name="Chapman J."/>
            <person name="Fahey B."/>
            <person name="Gauthier M.E."/>
            <person name="Mitros T."/>
            <person name="Richards G.S."/>
            <person name="Conaco C."/>
            <person name="Dacre M."/>
            <person name="Hellsten U."/>
            <person name="Larroux C."/>
            <person name="Putnam N.H."/>
            <person name="Stanke M."/>
            <person name="Adamska M."/>
            <person name="Darling A."/>
            <person name="Degnan S.M."/>
            <person name="Oakley T.H."/>
            <person name="Plachetzki D.C."/>
            <person name="Zhai Y."/>
            <person name="Adamski M."/>
            <person name="Calcino A."/>
            <person name="Cummins S.F."/>
            <person name="Goodstein D.M."/>
            <person name="Harris C."/>
            <person name="Jackson D.J."/>
            <person name="Leys S.P."/>
            <person name="Shu S."/>
            <person name="Woodcroft B.J."/>
            <person name="Vervoort M."/>
            <person name="Kosik K.S."/>
            <person name="Manning G."/>
            <person name="Degnan B.M."/>
            <person name="Rokhsar D.S."/>
        </authorList>
    </citation>
    <scope>NUCLEOTIDE SEQUENCE [LARGE SCALE GENOMIC DNA]</scope>
</reference>
<dbReference type="Pfam" id="PF00069">
    <property type="entry name" value="Pkinase"/>
    <property type="match status" value="1"/>
</dbReference>
<dbReference type="OMA" id="NKMTEVT"/>
<dbReference type="PROSITE" id="PS00108">
    <property type="entry name" value="PROTEIN_KINASE_ST"/>
    <property type="match status" value="1"/>
</dbReference>
<keyword evidence="6" id="KW-0067">ATP-binding</keyword>
<evidence type="ECO:0000256" key="1">
    <source>
        <dbReference type="ARBA" id="ARBA00006692"/>
    </source>
</evidence>
<keyword evidence="10" id="KW-1185">Reference proteome</keyword>
<dbReference type="STRING" id="400682.A0A1X7UGG7"/>
<feature type="domain" description="Protein kinase" evidence="8">
    <location>
        <begin position="144"/>
        <end position="424"/>
    </location>
</feature>
<dbReference type="Gene3D" id="3.30.200.20">
    <property type="entry name" value="Phosphorylase Kinase, domain 1"/>
    <property type="match status" value="1"/>
</dbReference>
<sequence>MIMEGTASRAASTKMEDREEIRDLLQFKHDFTLGLVSENGSSKTNGSIDGKMGAAEKRNDESIKSLKEFQKSFKLGKSEQSNSVLSPHVNGSDCSQREVPRSLDITAQPVSRGQANTSKKKKQKKKRLKPIPDDIDYSFNDLYELTSEILGSGARATVITCIKRTTRQQYAAKIINNSGPEVRDRVLKEVEILYSCSSCDNFLKIEDFFETSEKFYLVFEKMEGPLLELIQKRERFTEREASEVTREVAAALSFLHRQGIAHRDLKPENILCQTKDEVVPIKVCDFDLSSMMSQHTPATTPNLFTPVGSAEYMAPEVLDTFTGEIFSYDKKCDLWSLGVLVYMMLSGSPPFTGGCRTDCGWEKGEECEKCQAILLEKIGKGQYSFPQEIWASISSEAKDLISSLLQRDVRKRLSADEVLAHPWIKTEVPDTPLKTPGVLRLNPSITDELSQVAASCLKCNRRLSTHFEKSFKLSPPGSSELALRRGGDHKFP</sequence>
<keyword evidence="4" id="KW-0547">Nucleotide-binding</keyword>
<evidence type="ECO:0000256" key="4">
    <source>
        <dbReference type="ARBA" id="ARBA00022741"/>
    </source>
</evidence>
<feature type="region of interest" description="Disordered" evidence="7">
    <location>
        <begin position="36"/>
        <end position="61"/>
    </location>
</feature>